<dbReference type="RefSeq" id="XP_005717745.1">
    <property type="nucleotide sequence ID" value="XM_005717688.1"/>
</dbReference>
<protein>
    <submittedName>
        <fullName evidence="1">Uncharacterized protein</fullName>
    </submittedName>
</protein>
<dbReference type="AlphaFoldDB" id="R7QIH3"/>
<dbReference type="Gramene" id="CDF37874">
    <property type="protein sequence ID" value="CDF37874"/>
    <property type="gene ID" value="CHC_T00006030001"/>
</dbReference>
<dbReference type="KEGG" id="ccp:CHC_T00006030001"/>
<dbReference type="Proteomes" id="UP000012073">
    <property type="component" value="Unassembled WGS sequence"/>
</dbReference>
<evidence type="ECO:0000313" key="2">
    <source>
        <dbReference type="Proteomes" id="UP000012073"/>
    </source>
</evidence>
<evidence type="ECO:0000313" key="1">
    <source>
        <dbReference type="EMBL" id="CDF37874.1"/>
    </source>
</evidence>
<gene>
    <name evidence="1" type="ORF">CHC_T00006030001</name>
</gene>
<dbReference type="EMBL" id="HG001882">
    <property type="protein sequence ID" value="CDF37874.1"/>
    <property type="molecule type" value="Genomic_DNA"/>
</dbReference>
<reference evidence="2" key="1">
    <citation type="journal article" date="2013" name="Proc. Natl. Acad. Sci. U.S.A.">
        <title>Genome structure and metabolic features in the red seaweed Chondrus crispus shed light on evolution of the Archaeplastida.</title>
        <authorList>
            <person name="Collen J."/>
            <person name="Porcel B."/>
            <person name="Carre W."/>
            <person name="Ball S.G."/>
            <person name="Chaparro C."/>
            <person name="Tonon T."/>
            <person name="Barbeyron T."/>
            <person name="Michel G."/>
            <person name="Noel B."/>
            <person name="Valentin K."/>
            <person name="Elias M."/>
            <person name="Artiguenave F."/>
            <person name="Arun A."/>
            <person name="Aury J.M."/>
            <person name="Barbosa-Neto J.F."/>
            <person name="Bothwell J.H."/>
            <person name="Bouget F.Y."/>
            <person name="Brillet L."/>
            <person name="Cabello-Hurtado F."/>
            <person name="Capella-Gutierrez S."/>
            <person name="Charrier B."/>
            <person name="Cladiere L."/>
            <person name="Cock J.M."/>
            <person name="Coelho S.M."/>
            <person name="Colleoni C."/>
            <person name="Czjzek M."/>
            <person name="Da Silva C."/>
            <person name="Delage L."/>
            <person name="Denoeud F."/>
            <person name="Deschamps P."/>
            <person name="Dittami S.M."/>
            <person name="Gabaldon T."/>
            <person name="Gachon C.M."/>
            <person name="Groisillier A."/>
            <person name="Herve C."/>
            <person name="Jabbari K."/>
            <person name="Katinka M."/>
            <person name="Kloareg B."/>
            <person name="Kowalczyk N."/>
            <person name="Labadie K."/>
            <person name="Leblanc C."/>
            <person name="Lopez P.J."/>
            <person name="McLachlan D.H."/>
            <person name="Meslet-Cladiere L."/>
            <person name="Moustafa A."/>
            <person name="Nehr Z."/>
            <person name="Nyvall Collen P."/>
            <person name="Panaud O."/>
            <person name="Partensky F."/>
            <person name="Poulain J."/>
            <person name="Rensing S.A."/>
            <person name="Rousvoal S."/>
            <person name="Samson G."/>
            <person name="Symeonidi A."/>
            <person name="Weissenbach J."/>
            <person name="Zambounis A."/>
            <person name="Wincker P."/>
            <person name="Boyen C."/>
        </authorList>
    </citation>
    <scope>NUCLEOTIDE SEQUENCE [LARGE SCALE GENOMIC DNA]</scope>
    <source>
        <strain evidence="2">cv. Stackhouse</strain>
    </source>
</reference>
<organism evidence="1 2">
    <name type="scientific">Chondrus crispus</name>
    <name type="common">Carrageen Irish moss</name>
    <name type="synonym">Polymorpha crispa</name>
    <dbReference type="NCBI Taxonomy" id="2769"/>
    <lineage>
        <taxon>Eukaryota</taxon>
        <taxon>Rhodophyta</taxon>
        <taxon>Florideophyceae</taxon>
        <taxon>Rhodymeniophycidae</taxon>
        <taxon>Gigartinales</taxon>
        <taxon>Gigartinaceae</taxon>
        <taxon>Chondrus</taxon>
    </lineage>
</organism>
<keyword evidence="2" id="KW-1185">Reference proteome</keyword>
<proteinExistence type="predicted"/>
<name>R7QIH3_CHOCR</name>
<sequence>MLTGRHPRHLGPTPTSFICTSTCKTIRKGLPCGRTASIFRPEKSALVSSENVSCATLRNHAVDMSSEGVHSSAIPSLRAC</sequence>
<accession>R7QIH3</accession>
<dbReference type="GeneID" id="17325459"/>